<evidence type="ECO:0000256" key="3">
    <source>
        <dbReference type="ARBA" id="ARBA00022801"/>
    </source>
</evidence>
<dbReference type="InterPro" id="IPR005151">
    <property type="entry name" value="Tail-specific_protease"/>
</dbReference>
<dbReference type="GO" id="GO:0006508">
    <property type="term" value="P:proteolysis"/>
    <property type="evidence" value="ECO:0007669"/>
    <property type="project" value="UniProtKB-KW"/>
</dbReference>
<protein>
    <recommendedName>
        <fullName evidence="5">Tail specific protease domain-containing protein</fullName>
    </recommendedName>
</protein>
<dbReference type="CDD" id="cd07560">
    <property type="entry name" value="Peptidase_S41_CPP"/>
    <property type="match status" value="1"/>
</dbReference>
<dbReference type="GO" id="GO:0008236">
    <property type="term" value="F:serine-type peptidase activity"/>
    <property type="evidence" value="ECO:0007669"/>
    <property type="project" value="UniProtKB-KW"/>
</dbReference>
<evidence type="ECO:0000313" key="6">
    <source>
        <dbReference type="EMBL" id="EKD66111.1"/>
    </source>
</evidence>
<dbReference type="Gene3D" id="3.30.750.44">
    <property type="match status" value="1"/>
</dbReference>
<comment type="caution">
    <text evidence="6">The sequence shown here is derived from an EMBL/GenBank/DDBJ whole genome shotgun (WGS) entry which is preliminary data.</text>
</comment>
<comment type="similarity">
    <text evidence="1">Belongs to the peptidase S41A family.</text>
</comment>
<dbReference type="EMBL" id="AMFJ01021650">
    <property type="protein sequence ID" value="EKD66111.1"/>
    <property type="molecule type" value="Genomic_DNA"/>
</dbReference>
<proteinExistence type="inferred from homology"/>
<dbReference type="InterPro" id="IPR029045">
    <property type="entry name" value="ClpP/crotonase-like_dom_sf"/>
</dbReference>
<dbReference type="SUPFAM" id="SSF50156">
    <property type="entry name" value="PDZ domain-like"/>
    <property type="match status" value="1"/>
</dbReference>
<accession>K2AWP5</accession>
<evidence type="ECO:0000256" key="4">
    <source>
        <dbReference type="ARBA" id="ARBA00022825"/>
    </source>
</evidence>
<evidence type="ECO:0000259" key="5">
    <source>
        <dbReference type="SMART" id="SM00245"/>
    </source>
</evidence>
<keyword evidence="3" id="KW-0378">Hydrolase</keyword>
<sequence>MKTFKKIAISLFTAIILVVNINLLEAKKIDNYLDKSNYSEAQLQNTLTVKGLFILYYNIIWDGIPETYKFIELKYKNIDKSSLIYDALQKWVYLDLIKNKEGDLWLNKRATEEFFNKMIWKNFWQEFEADSKKELTLEKFINVMQEIRDLTEKENEEAIKEVESKSLSIQNTSSFPILNDVYVKLKLNHYDSDNFTDNELIRWAIKWMADSTWDKYTTYFPPTEAKNFSDELNWSFEWIWIQVEMETAWVLNIIAPLPETPAEKAWLKAWDRIIKIDTLEITDKINLQDAINKIKWPSWTDVTLTILRDSRTLEIKVTRSKIVVNYVQYKRFDNWDNYIRITIFGAGVYSSFKKAVDDIAKNNPNGKTIIDLRNNPGWSLDEVSSMLNFFVPKDKSTVNIKYKKYSTDLYSLGSTYNFLDKNVVILINKWSASASEIMAVTIKDYLNKVKIIWEKSYGKWSVQSLDDYVDWSSFKYTIAKWFSWKTKTGIDWVWISPDIEIKLDETQFKYWNDNQLDYAKNYRF</sequence>
<dbReference type="PANTHER" id="PTHR32060:SF22">
    <property type="entry name" value="CARBOXYL-TERMINAL-PROCESSING PEPTIDASE 3, CHLOROPLASTIC"/>
    <property type="match status" value="1"/>
</dbReference>
<dbReference type="Gene3D" id="3.90.226.10">
    <property type="entry name" value="2-enoyl-CoA Hydratase, Chain A, domain 1"/>
    <property type="match status" value="1"/>
</dbReference>
<dbReference type="InterPro" id="IPR001478">
    <property type="entry name" value="PDZ"/>
</dbReference>
<keyword evidence="4" id="KW-0720">Serine protease</keyword>
<gene>
    <name evidence="6" type="ORF">ACD_49C00064G0014</name>
</gene>
<reference evidence="6" key="1">
    <citation type="journal article" date="2012" name="Science">
        <title>Fermentation, hydrogen, and sulfur metabolism in multiple uncultivated bacterial phyla.</title>
        <authorList>
            <person name="Wrighton K.C."/>
            <person name="Thomas B.C."/>
            <person name="Sharon I."/>
            <person name="Miller C.S."/>
            <person name="Castelle C.J."/>
            <person name="VerBerkmoes N.C."/>
            <person name="Wilkins M.J."/>
            <person name="Hettich R.L."/>
            <person name="Lipton M.S."/>
            <person name="Williams K.H."/>
            <person name="Long P.E."/>
            <person name="Banfield J.F."/>
        </authorList>
    </citation>
    <scope>NUCLEOTIDE SEQUENCE [LARGE SCALE GENOMIC DNA]</scope>
</reference>
<organism evidence="6">
    <name type="scientific">uncultured bacterium</name>
    <name type="common">gcode 4</name>
    <dbReference type="NCBI Taxonomy" id="1234023"/>
    <lineage>
        <taxon>Bacteria</taxon>
        <taxon>environmental samples</taxon>
    </lineage>
</organism>
<dbReference type="Pfam" id="PF03572">
    <property type="entry name" value="Peptidase_S41"/>
    <property type="match status" value="1"/>
</dbReference>
<dbReference type="SMART" id="SM00245">
    <property type="entry name" value="TSPc"/>
    <property type="match status" value="1"/>
</dbReference>
<dbReference type="InterPro" id="IPR004447">
    <property type="entry name" value="Peptidase_S41A"/>
</dbReference>
<feature type="domain" description="Tail specific protease" evidence="5">
    <location>
        <begin position="310"/>
        <end position="502"/>
    </location>
</feature>
<dbReference type="Gene3D" id="2.30.42.10">
    <property type="match status" value="1"/>
</dbReference>
<dbReference type="Pfam" id="PF13180">
    <property type="entry name" value="PDZ_2"/>
    <property type="match status" value="1"/>
</dbReference>
<evidence type="ECO:0000256" key="1">
    <source>
        <dbReference type="ARBA" id="ARBA00009179"/>
    </source>
</evidence>
<dbReference type="SUPFAM" id="SSF52096">
    <property type="entry name" value="ClpP/crotonase"/>
    <property type="match status" value="1"/>
</dbReference>
<dbReference type="InterPro" id="IPR036034">
    <property type="entry name" value="PDZ_sf"/>
</dbReference>
<dbReference type="AlphaFoldDB" id="K2AWP5"/>
<dbReference type="GO" id="GO:0030288">
    <property type="term" value="C:outer membrane-bounded periplasmic space"/>
    <property type="evidence" value="ECO:0007669"/>
    <property type="project" value="TreeGrafter"/>
</dbReference>
<dbReference type="PANTHER" id="PTHR32060">
    <property type="entry name" value="TAIL-SPECIFIC PROTEASE"/>
    <property type="match status" value="1"/>
</dbReference>
<dbReference type="GO" id="GO:0004175">
    <property type="term" value="F:endopeptidase activity"/>
    <property type="evidence" value="ECO:0007669"/>
    <property type="project" value="TreeGrafter"/>
</dbReference>
<name>K2AWP5_9BACT</name>
<keyword evidence="2" id="KW-0645">Protease</keyword>
<dbReference type="GO" id="GO:0007165">
    <property type="term" value="P:signal transduction"/>
    <property type="evidence" value="ECO:0007669"/>
    <property type="project" value="TreeGrafter"/>
</dbReference>
<evidence type="ECO:0000256" key="2">
    <source>
        <dbReference type="ARBA" id="ARBA00022670"/>
    </source>
</evidence>